<feature type="coiled-coil region" evidence="1">
    <location>
        <begin position="78"/>
        <end position="112"/>
    </location>
</feature>
<organism evidence="3">
    <name type="scientific">Anopheles funestus</name>
    <name type="common">African malaria mosquito</name>
    <dbReference type="NCBI Taxonomy" id="62324"/>
    <lineage>
        <taxon>Eukaryota</taxon>
        <taxon>Metazoa</taxon>
        <taxon>Ecdysozoa</taxon>
        <taxon>Arthropoda</taxon>
        <taxon>Hexapoda</taxon>
        <taxon>Insecta</taxon>
        <taxon>Pterygota</taxon>
        <taxon>Neoptera</taxon>
        <taxon>Endopterygota</taxon>
        <taxon>Diptera</taxon>
        <taxon>Nematocera</taxon>
        <taxon>Culicoidea</taxon>
        <taxon>Culicidae</taxon>
        <taxon>Anophelinae</taxon>
        <taxon>Anopheles</taxon>
    </lineage>
</organism>
<feature type="region of interest" description="Disordered" evidence="2">
    <location>
        <begin position="1"/>
        <end position="72"/>
    </location>
</feature>
<protein>
    <submittedName>
        <fullName evidence="3">Uncharacterized protein</fullName>
    </submittedName>
</protein>
<evidence type="ECO:0000256" key="2">
    <source>
        <dbReference type="SAM" id="MobiDB-lite"/>
    </source>
</evidence>
<evidence type="ECO:0000256" key="1">
    <source>
        <dbReference type="SAM" id="Coils"/>
    </source>
</evidence>
<feature type="region of interest" description="Disordered" evidence="2">
    <location>
        <begin position="491"/>
        <end position="512"/>
    </location>
</feature>
<dbReference type="STRING" id="62324.A0A182S3E5"/>
<keyword evidence="1" id="KW-0175">Coiled coil</keyword>
<feature type="compositionally biased region" description="Basic and acidic residues" evidence="2">
    <location>
        <begin position="263"/>
        <end position="286"/>
    </location>
</feature>
<reference evidence="3" key="1">
    <citation type="submission" date="2020-05" db="UniProtKB">
        <authorList>
            <consortium name="EnsemblMetazoa"/>
        </authorList>
    </citation>
    <scope>IDENTIFICATION</scope>
    <source>
        <strain evidence="3">FUMOZ</strain>
    </source>
</reference>
<dbReference type="AlphaFoldDB" id="A0A182S3E5"/>
<dbReference type="EnsemblMetazoa" id="AFUN014941-RA">
    <property type="protein sequence ID" value="AFUN014941-PA"/>
    <property type="gene ID" value="AFUN014941"/>
</dbReference>
<feature type="region of interest" description="Disordered" evidence="2">
    <location>
        <begin position="247"/>
        <end position="329"/>
    </location>
</feature>
<evidence type="ECO:0000313" key="3">
    <source>
        <dbReference type="EnsemblMetazoa" id="AFUN014941-PA"/>
    </source>
</evidence>
<proteinExistence type="predicted"/>
<feature type="compositionally biased region" description="Low complexity" evidence="2">
    <location>
        <begin position="8"/>
        <end position="40"/>
    </location>
</feature>
<accession>A0A182S3E5</accession>
<feature type="compositionally biased region" description="Low complexity" evidence="2">
    <location>
        <begin position="49"/>
        <end position="68"/>
    </location>
</feature>
<feature type="compositionally biased region" description="Basic and acidic residues" evidence="2">
    <location>
        <begin position="303"/>
        <end position="319"/>
    </location>
</feature>
<dbReference type="VEuPathDB" id="VectorBase:AFUN014941"/>
<sequence length="512" mass="56821">MIEDQHLTITSPTTPTTTFSSTPHSSSSEVTTSTSTSTTPILARANLISSSSTNRSVVSTTTTTETTTKPSAKRQISLNEFQKLVAKVNDEISMLRNQSANLSQTYEELVRRYNERTSQIPIVLYDVTECSNGTTALKDSSMQANTAESISVSSAKSLTEVTDSTVTSKRTTTPAEITNTTSTTNAPSSTTVVEYSAEKFNQPEALADHDSSTDAVPQHSGSSNTQIYGNKYYNYIHYFMYPPSEEQLEDMNNPSHVNHRRKGGNDMRKVGPTKQRKEDSYRKRNPWEGQIDSWEDSEERELAEERPAFRRRTPERTGENRSNLRGGPIAPHLPFGVSIPANGGPYHLGGSLQGKSTEIPRIPQYSYVEERIPPRVLPSEGMFASIGGSHKQTPLETVSKVPAYMDKISAFLERRNIYRNGPIQSTTNAPTRQVTSSSTVASEPVTLPSFESLLSFGVKPVNYSIPSTTKPLAGLVRNGWDGHDFSFVRKAQETKKRLQREQRSSRKEMRDL</sequence>
<name>A0A182S3E5_ANOFN</name>
<feature type="region of interest" description="Disordered" evidence="2">
    <location>
        <begin position="164"/>
        <end position="191"/>
    </location>
</feature>
<feature type="compositionally biased region" description="Acidic residues" evidence="2">
    <location>
        <begin position="293"/>
        <end position="302"/>
    </location>
</feature>